<organism evidence="2 3">
    <name type="scientific">Nonomuraea spiralis</name>
    <dbReference type="NCBI Taxonomy" id="46182"/>
    <lineage>
        <taxon>Bacteria</taxon>
        <taxon>Bacillati</taxon>
        <taxon>Actinomycetota</taxon>
        <taxon>Actinomycetes</taxon>
        <taxon>Streptosporangiales</taxon>
        <taxon>Streptosporangiaceae</taxon>
        <taxon>Nonomuraea</taxon>
    </lineage>
</organism>
<gene>
    <name evidence="2" type="ORF">ACFFV7_45420</name>
</gene>
<reference evidence="2 3" key="1">
    <citation type="submission" date="2024-09" db="EMBL/GenBank/DDBJ databases">
        <authorList>
            <person name="Sun Q."/>
            <person name="Mori K."/>
        </authorList>
    </citation>
    <scope>NUCLEOTIDE SEQUENCE [LARGE SCALE GENOMIC DNA]</scope>
    <source>
        <strain evidence="2 3">CCM 3426</strain>
    </source>
</reference>
<protein>
    <recommendedName>
        <fullName evidence="1">PLL-like beta propeller domain-containing protein</fullName>
    </recommendedName>
</protein>
<name>A0ABV5IV96_9ACTN</name>
<evidence type="ECO:0000313" key="3">
    <source>
        <dbReference type="Proteomes" id="UP001589647"/>
    </source>
</evidence>
<evidence type="ECO:0000313" key="2">
    <source>
        <dbReference type="EMBL" id="MFB9208489.1"/>
    </source>
</evidence>
<dbReference type="Gene3D" id="2.120.10.70">
    <property type="entry name" value="Fucose-specific lectin"/>
    <property type="match status" value="2"/>
</dbReference>
<feature type="domain" description="PLL-like beta propeller" evidence="1">
    <location>
        <begin position="152"/>
        <end position="295"/>
    </location>
</feature>
<sequence length="355" mass="39024">MTVAQNADGRLEVFARGNDDALIHTYQTRPNNDWSFWSSLGGGLAGQPAVARNADGRLEAFSITEDGALWHMWQIAPNSGWSDWQTLGGRLSSSPVLAMNPDGRLEVFAVGADGDLVHLWQVAPSNGWSSWESLGGRLRHPIPGRRAASLDVIANHDGRLEVFAVGSDNDLLHIWQPAPWSGWSEWASLGGRLLTAPAAQRNLDGRLEVFALGADRAMWHIWQGAPGRAWSSWNPLGEERGFIDPPSAARNADGRLEVFVRGGDAALWHIWQTEPGNGWSRWESLGGQLESDRQVWLGCAPTVGANADARLEVFVRRDDTAVTHIWQRVPDGGWSEWDRLGGWQASALGQGWREP</sequence>
<dbReference type="CDD" id="cd22954">
    <property type="entry name" value="PLL_lectin"/>
    <property type="match status" value="1"/>
</dbReference>
<keyword evidence="3" id="KW-1185">Reference proteome</keyword>
<proteinExistence type="predicted"/>
<evidence type="ECO:0000259" key="1">
    <source>
        <dbReference type="Pfam" id="PF26607"/>
    </source>
</evidence>
<dbReference type="PANTHER" id="PTHR35362:SF1">
    <property type="entry name" value="SKICH DOMAIN-CONTAINING PROTEIN"/>
    <property type="match status" value="1"/>
</dbReference>
<dbReference type="PANTHER" id="PTHR35362">
    <property type="entry name" value="ANK_REP_REGION DOMAIN-CONTAINING PROTEIN"/>
    <property type="match status" value="1"/>
</dbReference>
<dbReference type="SUPFAM" id="SSF89372">
    <property type="entry name" value="Fucose-specific lectin"/>
    <property type="match status" value="2"/>
</dbReference>
<feature type="domain" description="PLL-like beta propeller" evidence="1">
    <location>
        <begin position="2"/>
        <end position="138"/>
    </location>
</feature>
<comment type="caution">
    <text evidence="2">The sequence shown here is derived from an EMBL/GenBank/DDBJ whole genome shotgun (WGS) entry which is preliminary data.</text>
</comment>
<dbReference type="InterPro" id="IPR058502">
    <property type="entry name" value="PLL-like_beta-prop"/>
</dbReference>
<dbReference type="Pfam" id="PF26607">
    <property type="entry name" value="DUF8189"/>
    <property type="match status" value="3"/>
</dbReference>
<accession>A0ABV5IV96</accession>
<dbReference type="EMBL" id="JBHMEI010000078">
    <property type="protein sequence ID" value="MFB9208489.1"/>
    <property type="molecule type" value="Genomic_DNA"/>
</dbReference>
<dbReference type="Proteomes" id="UP001589647">
    <property type="component" value="Unassembled WGS sequence"/>
</dbReference>
<feature type="domain" description="PLL-like beta propeller" evidence="1">
    <location>
        <begin position="300"/>
        <end position="346"/>
    </location>
</feature>
<dbReference type="RefSeq" id="WP_189647547.1">
    <property type="nucleotide sequence ID" value="NZ_BMRC01000005.1"/>
</dbReference>